<dbReference type="EMBL" id="JXRP01000013">
    <property type="protein sequence ID" value="KIL48163.1"/>
    <property type="molecule type" value="Genomic_DNA"/>
</dbReference>
<evidence type="ECO:0000259" key="2">
    <source>
        <dbReference type="Pfam" id="PF11258"/>
    </source>
</evidence>
<evidence type="ECO:0008006" key="6">
    <source>
        <dbReference type="Google" id="ProtNLM"/>
    </source>
</evidence>
<protein>
    <recommendedName>
        <fullName evidence="6">Lipoprotein YerB</fullName>
    </recommendedName>
</protein>
<accession>A0A0C2VVZ9</accession>
<dbReference type="PROSITE" id="PS51257">
    <property type="entry name" value="PROKAR_LIPOPROTEIN"/>
    <property type="match status" value="1"/>
</dbReference>
<reference evidence="4 5" key="1">
    <citation type="submission" date="2015-01" db="EMBL/GenBank/DDBJ databases">
        <title>Genome sequencing of Jeotgalibacillus soli.</title>
        <authorList>
            <person name="Goh K.M."/>
            <person name="Chan K.-G."/>
            <person name="Yaakop A.S."/>
            <person name="Ee R."/>
            <person name="Gan H.M."/>
            <person name="Chan C.S."/>
        </authorList>
    </citation>
    <scope>NUCLEOTIDE SEQUENCE [LARGE SCALE GENOMIC DNA]</scope>
    <source>
        <strain evidence="4 5">P9</strain>
    </source>
</reference>
<proteinExistence type="predicted"/>
<keyword evidence="1" id="KW-0732">Signal</keyword>
<dbReference type="Proteomes" id="UP000031938">
    <property type="component" value="Unassembled WGS sequence"/>
</dbReference>
<dbReference type="AlphaFoldDB" id="A0A0C2VVZ9"/>
<evidence type="ECO:0000256" key="1">
    <source>
        <dbReference type="SAM" id="SignalP"/>
    </source>
</evidence>
<organism evidence="4 5">
    <name type="scientific">Jeotgalibacillus soli</name>
    <dbReference type="NCBI Taxonomy" id="889306"/>
    <lineage>
        <taxon>Bacteria</taxon>
        <taxon>Bacillati</taxon>
        <taxon>Bacillota</taxon>
        <taxon>Bacilli</taxon>
        <taxon>Bacillales</taxon>
        <taxon>Caryophanaceae</taxon>
        <taxon>Jeotgalibacillus</taxon>
    </lineage>
</organism>
<dbReference type="STRING" id="889306.KP78_16100"/>
<dbReference type="SUPFAM" id="SSF159774">
    <property type="entry name" value="YerB-like"/>
    <property type="match status" value="1"/>
</dbReference>
<feature type="domain" description="DUF3048" evidence="3">
    <location>
        <begin position="212"/>
        <end position="320"/>
    </location>
</feature>
<evidence type="ECO:0000313" key="4">
    <source>
        <dbReference type="EMBL" id="KIL48163.1"/>
    </source>
</evidence>
<dbReference type="RefSeq" id="WP_041087764.1">
    <property type="nucleotide sequence ID" value="NZ_JXRP01000013.1"/>
</dbReference>
<dbReference type="Pfam" id="PF11258">
    <property type="entry name" value="DUF3048"/>
    <property type="match status" value="1"/>
</dbReference>
<evidence type="ECO:0000259" key="3">
    <source>
        <dbReference type="Pfam" id="PF17479"/>
    </source>
</evidence>
<feature type="signal peptide" evidence="1">
    <location>
        <begin position="1"/>
        <end position="20"/>
    </location>
</feature>
<dbReference type="InterPro" id="IPR035328">
    <property type="entry name" value="DUF3048_C"/>
</dbReference>
<dbReference type="InterPro" id="IPR023158">
    <property type="entry name" value="YerB-like_sf"/>
</dbReference>
<evidence type="ECO:0000313" key="5">
    <source>
        <dbReference type="Proteomes" id="UP000031938"/>
    </source>
</evidence>
<dbReference type="PATRIC" id="fig|889306.3.peg.1616"/>
<feature type="domain" description="DUF3048" evidence="2">
    <location>
        <begin position="45"/>
        <end position="184"/>
    </location>
</feature>
<dbReference type="OrthoDB" id="9779102at2"/>
<dbReference type="Pfam" id="PF17479">
    <property type="entry name" value="DUF3048_C"/>
    <property type="match status" value="1"/>
</dbReference>
<comment type="caution">
    <text evidence="4">The sequence shown here is derived from an EMBL/GenBank/DDBJ whole genome shotgun (WGS) entry which is preliminary data.</text>
</comment>
<feature type="chain" id="PRO_5039252742" description="Lipoprotein YerB" evidence="1">
    <location>
        <begin position="21"/>
        <end position="337"/>
    </location>
</feature>
<name>A0A0C2VVZ9_9BACL</name>
<dbReference type="Gene3D" id="3.50.90.10">
    <property type="entry name" value="YerB-like"/>
    <property type="match status" value="1"/>
</dbReference>
<gene>
    <name evidence="4" type="ORF">KP78_16100</name>
</gene>
<keyword evidence="5" id="KW-1185">Reference proteome</keyword>
<dbReference type="InterPro" id="IPR021416">
    <property type="entry name" value="DUF3048_N"/>
</dbReference>
<sequence>MKYWLIAILMVLLVVGCTPKQEESTGHSPPEEQTVPDSTEAVYPLTGEAMDSDYSQRAIAVVLNNHPKARPQSGLEEADIVYEVLAEGGITRLLAIYQSELPERIGPIRSARDYHIDLAAGYNSFFVAHGYSPEALAMLDSGVIDHINGIKYDGQLFLRSSDRVAPHNSYSGESLIREGALQNGVSLDESPKSMPFMDNKDVAGDTVSSFTVSYNDDPSYSSTYQYNSSQNRFIRYNNGEETIDAETNNSIAISNVLVLEADHEIVDQEGRLTVDLISGGRALLFHNAKWKEISWRNVEGRMVPYDNGIPVPMTQGASWIHIIPSSEGFSSLVTINE</sequence>